<dbReference type="EMBL" id="SACO01000002">
    <property type="protein sequence ID" value="RVU07164.1"/>
    <property type="molecule type" value="Genomic_DNA"/>
</dbReference>
<dbReference type="PANTHER" id="PTHR42951">
    <property type="entry name" value="METALLO-BETA-LACTAMASE DOMAIN-CONTAINING"/>
    <property type="match status" value="1"/>
</dbReference>
<evidence type="ECO:0000313" key="5">
    <source>
        <dbReference type="Proteomes" id="UP000282837"/>
    </source>
</evidence>
<dbReference type="InterPro" id="IPR050855">
    <property type="entry name" value="NDM-1-like"/>
</dbReference>
<comment type="similarity">
    <text evidence="1">Belongs to the metallo-beta-lactamase superfamily. Class-B beta-lactamase family.</text>
</comment>
<feature type="signal peptide" evidence="2">
    <location>
        <begin position="1"/>
        <end position="22"/>
    </location>
</feature>
<dbReference type="OrthoDB" id="420651at2"/>
<evidence type="ECO:0000256" key="1">
    <source>
        <dbReference type="ARBA" id="ARBA00005250"/>
    </source>
</evidence>
<dbReference type="GO" id="GO:0017001">
    <property type="term" value="P:antibiotic catabolic process"/>
    <property type="evidence" value="ECO:0007669"/>
    <property type="project" value="UniProtKB-ARBA"/>
</dbReference>
<organism evidence="4 5">
    <name type="scientific">Novosphingobium umbonatum</name>
    <dbReference type="NCBI Taxonomy" id="1908524"/>
    <lineage>
        <taxon>Bacteria</taxon>
        <taxon>Pseudomonadati</taxon>
        <taxon>Pseudomonadota</taxon>
        <taxon>Alphaproteobacteria</taxon>
        <taxon>Sphingomonadales</taxon>
        <taxon>Sphingomonadaceae</taxon>
        <taxon>Novosphingobium</taxon>
    </lineage>
</organism>
<dbReference type="AlphaFoldDB" id="A0A3S2VFY3"/>
<comment type="caution">
    <text evidence="4">The sequence shown here is derived from an EMBL/GenBank/DDBJ whole genome shotgun (WGS) entry which is preliminary data.</text>
</comment>
<dbReference type="SMART" id="SM00849">
    <property type="entry name" value="Lactamase_B"/>
    <property type="match status" value="1"/>
</dbReference>
<feature type="domain" description="Metallo-beta-lactamase" evidence="3">
    <location>
        <begin position="56"/>
        <end position="236"/>
    </location>
</feature>
<keyword evidence="5" id="KW-1185">Reference proteome</keyword>
<name>A0A3S2VFY3_9SPHN</name>
<dbReference type="InterPro" id="IPR036866">
    <property type="entry name" value="RibonucZ/Hydroxyglut_hydro"/>
</dbReference>
<dbReference type="NCBIfam" id="TIGR04558">
    <property type="entry name" value="SoxH_rel_PQQ_1"/>
    <property type="match status" value="1"/>
</dbReference>
<dbReference type="Proteomes" id="UP000282837">
    <property type="component" value="Unassembled WGS sequence"/>
</dbReference>
<dbReference type="RefSeq" id="WP_127706531.1">
    <property type="nucleotide sequence ID" value="NZ_SACO01000002.1"/>
</dbReference>
<dbReference type="GO" id="GO:0016787">
    <property type="term" value="F:hydrolase activity"/>
    <property type="evidence" value="ECO:0007669"/>
    <property type="project" value="UniProtKB-KW"/>
</dbReference>
<reference evidence="4 5" key="1">
    <citation type="submission" date="2019-01" db="EMBL/GenBank/DDBJ databases">
        <authorList>
            <person name="Chen W.-M."/>
        </authorList>
    </citation>
    <scope>NUCLEOTIDE SEQUENCE [LARGE SCALE GENOMIC DNA]</scope>
    <source>
        <strain evidence="4 5">FSY-9</strain>
    </source>
</reference>
<evidence type="ECO:0000313" key="4">
    <source>
        <dbReference type="EMBL" id="RVU07164.1"/>
    </source>
</evidence>
<gene>
    <name evidence="4" type="ORF">EOE18_04285</name>
</gene>
<evidence type="ECO:0000259" key="3">
    <source>
        <dbReference type="SMART" id="SM00849"/>
    </source>
</evidence>
<sequence>MLGRRAFLAGAALALAQGKALAATSAPLPKAEQVGDGLWVVRGADEPIAWGNGGAIANSVILDAPAGAVLIDPGPSRLYGQALGRLAQRLCSKKVGMVLITHLHPDHAMGACAFDPAIVHALPQTRKDIGEQGSDFADALYRILAGAMQGTTVLTPQGDLAAGPLDAMGRGLQLYALNGHSAGDLVVLDEQTQALITGDLVFHNRAPATPHARIDQWQDSLSKLEAIPHRLLIPGHGPLDTGGEALAQTRDWLGWVQDSLQRAVDSGLDMVEAGALPIPDRFAPLRQARYEWQRSVAHFYAGLETQALPIL</sequence>
<dbReference type="Gene3D" id="3.60.15.10">
    <property type="entry name" value="Ribonuclease Z/Hydroxyacylglutathione hydrolase-like"/>
    <property type="match status" value="1"/>
</dbReference>
<dbReference type="InterPro" id="IPR006311">
    <property type="entry name" value="TAT_signal"/>
</dbReference>
<feature type="chain" id="PRO_5018758405" evidence="2">
    <location>
        <begin position="23"/>
        <end position="311"/>
    </location>
</feature>
<proteinExistence type="inferred from homology"/>
<keyword evidence="2" id="KW-0732">Signal</keyword>
<dbReference type="Pfam" id="PF00753">
    <property type="entry name" value="Lactamase_B"/>
    <property type="match status" value="1"/>
</dbReference>
<dbReference type="PROSITE" id="PS51318">
    <property type="entry name" value="TAT"/>
    <property type="match status" value="1"/>
</dbReference>
<keyword evidence="4" id="KW-0378">Hydrolase</keyword>
<dbReference type="InterPro" id="IPR001279">
    <property type="entry name" value="Metallo-B-lactamas"/>
</dbReference>
<evidence type="ECO:0000256" key="2">
    <source>
        <dbReference type="SAM" id="SignalP"/>
    </source>
</evidence>
<dbReference type="InterPro" id="IPR030811">
    <property type="entry name" value="SoxH-rel_PQQ_1"/>
</dbReference>
<accession>A0A3S2VFY3</accession>
<protein>
    <submittedName>
        <fullName evidence="4">Quinoprotein relay system zinc metallohydrolase 1</fullName>
    </submittedName>
</protein>
<dbReference type="SUPFAM" id="SSF56281">
    <property type="entry name" value="Metallo-hydrolase/oxidoreductase"/>
    <property type="match status" value="1"/>
</dbReference>
<dbReference type="CDD" id="cd16282">
    <property type="entry name" value="metallo-hydrolase-like_MBL-fold"/>
    <property type="match status" value="1"/>
</dbReference>
<dbReference type="PANTHER" id="PTHR42951:SF4">
    <property type="entry name" value="ACYL-COENZYME A THIOESTERASE MBLAC2"/>
    <property type="match status" value="1"/>
</dbReference>